<proteinExistence type="predicted"/>
<accession>A0A2T0YQB3</accession>
<name>A0A2T0YQB3_9MICC</name>
<protein>
    <submittedName>
        <fullName evidence="1">Uncharacterized protein</fullName>
    </submittedName>
</protein>
<comment type="caution">
    <text evidence="1">The sequence shown here is derived from an EMBL/GenBank/DDBJ whole genome shotgun (WGS) entry which is preliminary data.</text>
</comment>
<dbReference type="AlphaFoldDB" id="A0A2T0YQB3"/>
<evidence type="ECO:0000313" key="1">
    <source>
        <dbReference type="EMBL" id="PRZ17597.1"/>
    </source>
</evidence>
<gene>
    <name evidence="1" type="ORF">BCL67_105143</name>
</gene>
<dbReference type="RefSeq" id="WP_181255898.1">
    <property type="nucleotide sequence ID" value="NZ_PVTY01000005.1"/>
</dbReference>
<dbReference type="EMBL" id="PVTY01000005">
    <property type="protein sequence ID" value="PRZ17597.1"/>
    <property type="molecule type" value="Genomic_DNA"/>
</dbReference>
<sequence length="135" mass="14818">MRWKRRAAWGRRPLAADEWAVLHAEVFAEDLIAVDDAVEELTGFMDPFRADIEEGPLVGVTDGQLSVAKGEFHDPRGRRGLRLSFYAAGVTGGAGADAFERLNSAASALLDHLNAEGITLESVRWTEAEHITRPF</sequence>
<dbReference type="Proteomes" id="UP000238217">
    <property type="component" value="Unassembled WGS sequence"/>
</dbReference>
<reference evidence="1 2" key="1">
    <citation type="submission" date="2018-03" db="EMBL/GenBank/DDBJ databases">
        <title>Comparative analysis of microorganisms from saline springs in Andes Mountain Range, Colombia.</title>
        <authorList>
            <person name="Rubin E."/>
        </authorList>
    </citation>
    <scope>NUCLEOTIDE SEQUENCE [LARGE SCALE GENOMIC DNA]</scope>
    <source>
        <strain evidence="1 2">CG 35</strain>
    </source>
</reference>
<keyword evidence="2" id="KW-1185">Reference proteome</keyword>
<evidence type="ECO:0000313" key="2">
    <source>
        <dbReference type="Proteomes" id="UP000238217"/>
    </source>
</evidence>
<organism evidence="1 2">
    <name type="scientific">Nesterenkonia sandarakina</name>
    <dbReference type="NCBI Taxonomy" id="272918"/>
    <lineage>
        <taxon>Bacteria</taxon>
        <taxon>Bacillati</taxon>
        <taxon>Actinomycetota</taxon>
        <taxon>Actinomycetes</taxon>
        <taxon>Micrococcales</taxon>
        <taxon>Micrococcaceae</taxon>
        <taxon>Nesterenkonia</taxon>
    </lineage>
</organism>